<proteinExistence type="predicted"/>
<dbReference type="VEuPathDB" id="MicrosporidiaDB:HERIO_1972"/>
<dbReference type="EMBL" id="LVKB01000134">
    <property type="protein sequence ID" value="ORD96055.1"/>
    <property type="molecule type" value="Genomic_DNA"/>
</dbReference>
<organism evidence="1 2">
    <name type="scientific">Hepatospora eriocheir</name>
    <dbReference type="NCBI Taxonomy" id="1081669"/>
    <lineage>
        <taxon>Eukaryota</taxon>
        <taxon>Fungi</taxon>
        <taxon>Fungi incertae sedis</taxon>
        <taxon>Microsporidia</taxon>
        <taxon>Hepatosporidae</taxon>
        <taxon>Hepatospora</taxon>
    </lineage>
</organism>
<name>A0A1X0Q8P0_9MICR</name>
<reference evidence="1 2" key="1">
    <citation type="journal article" date="2017" name="Environ. Microbiol.">
        <title>Decay of the glycolytic pathway and adaptation to intranuclear parasitism within Enterocytozoonidae microsporidia.</title>
        <authorList>
            <person name="Wiredu Boakye D."/>
            <person name="Jaroenlak P."/>
            <person name="Prachumwat A."/>
            <person name="Williams T.A."/>
            <person name="Bateman K.S."/>
            <person name="Itsathitphaisarn O."/>
            <person name="Sritunyalucksana K."/>
            <person name="Paszkiewicz K.H."/>
            <person name="Moore K.A."/>
            <person name="Stentiford G.D."/>
            <person name="Williams B.A."/>
        </authorList>
    </citation>
    <scope>NUCLEOTIDE SEQUENCE [LARGE SCALE GENOMIC DNA]</scope>
    <source>
        <strain evidence="1 2">GB1</strain>
    </source>
</reference>
<comment type="caution">
    <text evidence="1">The sequence shown here is derived from an EMBL/GenBank/DDBJ whole genome shotgun (WGS) entry which is preliminary data.</text>
</comment>
<evidence type="ECO:0000313" key="2">
    <source>
        <dbReference type="Proteomes" id="UP000192356"/>
    </source>
</evidence>
<sequence length="133" mass="15736">MKIFRLKNLIGLLTVNCSIENPHIYQEIESESIHRNTPEVFQEILTSDTEKEYQRSKKYIKKLNIAYETAHCFLREVIDVLIKENKTSYKLMNELKNESINKLISKIKVIKSLINIILKIVDYHNENLNNLDE</sequence>
<dbReference type="Proteomes" id="UP000192356">
    <property type="component" value="Unassembled WGS sequence"/>
</dbReference>
<accession>A0A1X0Q8P0</accession>
<dbReference type="VEuPathDB" id="MicrosporidiaDB:A0H76_2345"/>
<protein>
    <submittedName>
        <fullName evidence="1">Uncharacterized protein</fullName>
    </submittedName>
</protein>
<dbReference type="AlphaFoldDB" id="A0A1X0Q8P0"/>
<gene>
    <name evidence="1" type="ORF">HERIO_1972</name>
</gene>
<evidence type="ECO:0000313" key="1">
    <source>
        <dbReference type="EMBL" id="ORD96055.1"/>
    </source>
</evidence>
<keyword evidence="2" id="KW-1185">Reference proteome</keyword>